<feature type="transmembrane region" description="Helical" evidence="6">
    <location>
        <begin position="390"/>
        <end position="406"/>
    </location>
</feature>
<protein>
    <submittedName>
        <fullName evidence="10">Protein-disulfide reductase DsbD</fullName>
    </submittedName>
</protein>
<dbReference type="InterPro" id="IPR035671">
    <property type="entry name" value="DsbD_gamma"/>
</dbReference>
<reference evidence="10 11" key="1">
    <citation type="submission" date="2019-04" db="EMBL/GenBank/DDBJ databases">
        <title>Taxonomy of novel Haliea sp. from mangrove soil of West Coast of India.</title>
        <authorList>
            <person name="Verma A."/>
            <person name="Kumar P."/>
            <person name="Krishnamurthi S."/>
        </authorList>
    </citation>
    <scope>NUCLEOTIDE SEQUENCE [LARGE SCALE GENOMIC DNA]</scope>
    <source>
        <strain evidence="10 11">SAOS-164</strain>
    </source>
</reference>
<evidence type="ECO:0000313" key="11">
    <source>
        <dbReference type="Proteomes" id="UP000298050"/>
    </source>
</evidence>
<dbReference type="CDD" id="cd02953">
    <property type="entry name" value="DsbDgamma"/>
    <property type="match status" value="1"/>
</dbReference>
<dbReference type="InterPro" id="IPR028250">
    <property type="entry name" value="DsbDN"/>
</dbReference>
<dbReference type="OrthoDB" id="9811036at2"/>
<sequence length="595" mass="62737">MRALLASLLLLVTTAVFAQTVLAQTLPGETSRGFGQDSAPEFLPVDEAYQLAIEVPDATHVRAYWQITPAYYLYQHAFKFVLESDGEAITLEPAYPEAIQRFDDFFGEVHVYYNDADVLLRAQRDIPAGARLSVTYQGCADAGLCYPPETKHFTLDPASGEATAVAPAPRKASAGGERTAAPTPPAAGVGALPYMLLLAFLGGAILNLMPCVFPILSLKVLSFARASDHNRHLHSWVYTAGVVASFVAVAAVLIALQQAGRAVGWGFQLQSPGFVIALAYLFLAMGLSLSGLVQLGGSLMNAGSTLANRGGLAGSFFTGVLAVVVASPCTAPFMGTALGFAVTQPPLVGLSVFAALGLGMAAPLLLFGYSGAARSLMPAPGPWMETLKQFLAFPLYAAAVWLLWVAGRQTGVNTMAAALAGALALSLALWLWSLGGWRRALAVASAVLAIGLGSLHELDPRQDGDARGKTAWSEQTLAELRAAGQPVFVDVTADWCITCLANERAVLLTDEVDAAFERHGVAYLVADWTNYDPAIARYIAGYGRTGIPLYLMYPADPDAEPLILPQILTRATVLSALESISNTSGEFGGNIAANN</sequence>
<dbReference type="AlphaFoldDB" id="A0A4Z0LYK4"/>
<evidence type="ECO:0000256" key="1">
    <source>
        <dbReference type="ARBA" id="ARBA00004141"/>
    </source>
</evidence>
<feature type="transmembrane region" description="Helical" evidence="6">
    <location>
        <begin position="194"/>
        <end position="216"/>
    </location>
</feature>
<keyword evidence="4 6" id="KW-1133">Transmembrane helix</keyword>
<dbReference type="Proteomes" id="UP000298050">
    <property type="component" value="Unassembled WGS sequence"/>
</dbReference>
<dbReference type="GO" id="GO:0015035">
    <property type="term" value="F:protein-disulfide reductase activity"/>
    <property type="evidence" value="ECO:0007669"/>
    <property type="project" value="TreeGrafter"/>
</dbReference>
<keyword evidence="5 6" id="KW-0472">Membrane</keyword>
<dbReference type="InterPro" id="IPR036249">
    <property type="entry name" value="Thioredoxin-like_sf"/>
</dbReference>
<dbReference type="SUPFAM" id="SSF52833">
    <property type="entry name" value="Thioredoxin-like"/>
    <property type="match status" value="1"/>
</dbReference>
<evidence type="ECO:0000256" key="5">
    <source>
        <dbReference type="ARBA" id="ARBA00023136"/>
    </source>
</evidence>
<comment type="caution">
    <text evidence="10">The sequence shown here is derived from an EMBL/GenBank/DDBJ whole genome shotgun (WGS) entry which is preliminary data.</text>
</comment>
<dbReference type="RefSeq" id="WP_135444584.1">
    <property type="nucleotide sequence ID" value="NZ_SRLE01000009.1"/>
</dbReference>
<dbReference type="SUPFAM" id="SSF74863">
    <property type="entry name" value="Thiol:disulfide interchange protein DsbD, N-terminal domain (DsbD-alpha)"/>
    <property type="match status" value="1"/>
</dbReference>
<feature type="transmembrane region" description="Helical" evidence="6">
    <location>
        <begin position="236"/>
        <end position="256"/>
    </location>
</feature>
<keyword evidence="7" id="KW-0732">Signal</keyword>
<evidence type="ECO:0000259" key="9">
    <source>
        <dbReference type="Pfam" id="PF11412"/>
    </source>
</evidence>
<gene>
    <name evidence="10" type="ORF">E4634_13035</name>
</gene>
<proteinExistence type="predicted"/>
<evidence type="ECO:0000256" key="4">
    <source>
        <dbReference type="ARBA" id="ARBA00022989"/>
    </source>
</evidence>
<feature type="transmembrane region" description="Helical" evidence="6">
    <location>
        <begin position="347"/>
        <end position="369"/>
    </location>
</feature>
<dbReference type="Gene3D" id="2.60.40.1250">
    <property type="entry name" value="Thiol:disulfide interchange protein DsbD, N-terminal domain"/>
    <property type="match status" value="1"/>
</dbReference>
<keyword evidence="2 6" id="KW-0812">Transmembrane</keyword>
<dbReference type="PANTHER" id="PTHR32234:SF3">
    <property type="entry name" value="SUPPRESSION OF COPPER SENSITIVITY PROTEIN"/>
    <property type="match status" value="1"/>
</dbReference>
<evidence type="ECO:0000256" key="6">
    <source>
        <dbReference type="SAM" id="Phobius"/>
    </source>
</evidence>
<accession>A0A4Z0LYK4</accession>
<evidence type="ECO:0000259" key="8">
    <source>
        <dbReference type="Pfam" id="PF02683"/>
    </source>
</evidence>
<feature type="transmembrane region" description="Helical" evidence="6">
    <location>
        <begin position="276"/>
        <end position="300"/>
    </location>
</feature>
<feature type="chain" id="PRO_5021386906" evidence="7">
    <location>
        <begin position="19"/>
        <end position="595"/>
    </location>
</feature>
<feature type="transmembrane region" description="Helical" evidence="6">
    <location>
        <begin position="312"/>
        <end position="335"/>
    </location>
</feature>
<evidence type="ECO:0000256" key="3">
    <source>
        <dbReference type="ARBA" id="ARBA00022748"/>
    </source>
</evidence>
<dbReference type="GO" id="GO:0016020">
    <property type="term" value="C:membrane"/>
    <property type="evidence" value="ECO:0007669"/>
    <property type="project" value="UniProtKB-SubCell"/>
</dbReference>
<dbReference type="Pfam" id="PF02683">
    <property type="entry name" value="DsbD_TM"/>
    <property type="match status" value="1"/>
</dbReference>
<evidence type="ECO:0000256" key="2">
    <source>
        <dbReference type="ARBA" id="ARBA00022692"/>
    </source>
</evidence>
<dbReference type="GO" id="GO:0017004">
    <property type="term" value="P:cytochrome complex assembly"/>
    <property type="evidence" value="ECO:0007669"/>
    <property type="project" value="UniProtKB-KW"/>
</dbReference>
<dbReference type="GO" id="GO:0045454">
    <property type="term" value="P:cell redox homeostasis"/>
    <property type="evidence" value="ECO:0007669"/>
    <property type="project" value="TreeGrafter"/>
</dbReference>
<name>A0A4Z0LYK4_9GAMM</name>
<feature type="signal peptide" evidence="7">
    <location>
        <begin position="1"/>
        <end position="18"/>
    </location>
</feature>
<evidence type="ECO:0000313" key="10">
    <source>
        <dbReference type="EMBL" id="TGD72453.1"/>
    </source>
</evidence>
<comment type="subcellular location">
    <subcellularLocation>
        <location evidence="1">Membrane</location>
        <topology evidence="1">Multi-pass membrane protein</topology>
    </subcellularLocation>
</comment>
<dbReference type="InterPro" id="IPR036929">
    <property type="entry name" value="DsbDN_sf"/>
</dbReference>
<feature type="domain" description="Cytochrome C biogenesis protein transmembrane" evidence="8">
    <location>
        <begin position="195"/>
        <end position="403"/>
    </location>
</feature>
<feature type="domain" description="Thiol:disulfide interchange protein DsbD N-terminal" evidence="9">
    <location>
        <begin position="40"/>
        <end position="156"/>
    </location>
</feature>
<dbReference type="Gene3D" id="3.40.30.10">
    <property type="entry name" value="Glutaredoxin"/>
    <property type="match status" value="1"/>
</dbReference>
<dbReference type="EMBL" id="SRLE01000009">
    <property type="protein sequence ID" value="TGD72453.1"/>
    <property type="molecule type" value="Genomic_DNA"/>
</dbReference>
<dbReference type="InterPro" id="IPR003834">
    <property type="entry name" value="Cyt_c_assmbl_TM_dom"/>
</dbReference>
<evidence type="ECO:0000256" key="7">
    <source>
        <dbReference type="SAM" id="SignalP"/>
    </source>
</evidence>
<feature type="transmembrane region" description="Helical" evidence="6">
    <location>
        <begin position="412"/>
        <end position="432"/>
    </location>
</feature>
<dbReference type="Pfam" id="PF13899">
    <property type="entry name" value="Thioredoxin_7"/>
    <property type="match status" value="1"/>
</dbReference>
<organism evidence="10 11">
    <name type="scientific">Mangrovimicrobium sediminis</name>
    <dbReference type="NCBI Taxonomy" id="2562682"/>
    <lineage>
        <taxon>Bacteria</taxon>
        <taxon>Pseudomonadati</taxon>
        <taxon>Pseudomonadota</taxon>
        <taxon>Gammaproteobacteria</taxon>
        <taxon>Cellvibrionales</taxon>
        <taxon>Halieaceae</taxon>
        <taxon>Mangrovimicrobium</taxon>
    </lineage>
</organism>
<dbReference type="PANTHER" id="PTHR32234">
    <property type="entry name" value="THIOL:DISULFIDE INTERCHANGE PROTEIN DSBD"/>
    <property type="match status" value="1"/>
</dbReference>
<keyword evidence="11" id="KW-1185">Reference proteome</keyword>
<dbReference type="Pfam" id="PF11412">
    <property type="entry name" value="DsbD_N"/>
    <property type="match status" value="1"/>
</dbReference>
<keyword evidence="3" id="KW-0201">Cytochrome c-type biogenesis</keyword>